<dbReference type="OrthoDB" id="10265007at2759"/>
<dbReference type="PANTHER" id="PTHR12085">
    <property type="entry name" value="SERINE/THREONINE-PROTEIN PHOSPHATASE 2A REGULATORY SUBUNIT B'' SUBUNIT GAMMA"/>
    <property type="match status" value="1"/>
</dbReference>
<reference evidence="6 7" key="1">
    <citation type="journal article" date="2014" name="Nat. Commun.">
        <title>Klebsormidium flaccidum genome reveals primary factors for plant terrestrial adaptation.</title>
        <authorList>
            <person name="Hori K."/>
            <person name="Maruyama F."/>
            <person name="Fujisawa T."/>
            <person name="Togashi T."/>
            <person name="Yamamoto N."/>
            <person name="Seo M."/>
            <person name="Sato S."/>
            <person name="Yamada T."/>
            <person name="Mori H."/>
            <person name="Tajima N."/>
            <person name="Moriyama T."/>
            <person name="Ikeuchi M."/>
            <person name="Watanabe M."/>
            <person name="Wada H."/>
            <person name="Kobayashi K."/>
            <person name="Saito M."/>
            <person name="Masuda T."/>
            <person name="Sasaki-Sekimoto Y."/>
            <person name="Mashiguchi K."/>
            <person name="Awai K."/>
            <person name="Shimojima M."/>
            <person name="Masuda S."/>
            <person name="Iwai M."/>
            <person name="Nobusawa T."/>
            <person name="Narise T."/>
            <person name="Kondo S."/>
            <person name="Saito H."/>
            <person name="Sato R."/>
            <person name="Murakawa M."/>
            <person name="Ihara Y."/>
            <person name="Oshima-Yamada Y."/>
            <person name="Ohtaka K."/>
            <person name="Satoh M."/>
            <person name="Sonobe K."/>
            <person name="Ishii M."/>
            <person name="Ohtani R."/>
            <person name="Kanamori-Sato M."/>
            <person name="Honoki R."/>
            <person name="Miyazaki D."/>
            <person name="Mochizuki H."/>
            <person name="Umetsu J."/>
            <person name="Higashi K."/>
            <person name="Shibata D."/>
            <person name="Kamiya Y."/>
            <person name="Sato N."/>
            <person name="Nakamura Y."/>
            <person name="Tabata S."/>
            <person name="Ida S."/>
            <person name="Kurokawa K."/>
            <person name="Ohta H."/>
        </authorList>
    </citation>
    <scope>NUCLEOTIDE SEQUENCE [LARGE SCALE GENOMIC DNA]</scope>
    <source>
        <strain evidence="6 7">NIES-2285</strain>
    </source>
</reference>
<dbReference type="FunFam" id="1.10.238.10:FF:000129">
    <property type="entry name" value="Serine/threonine-protein phosphatase 2A regulatory subunit B'' subunit gamma"/>
    <property type="match status" value="1"/>
</dbReference>
<dbReference type="GO" id="GO:0005737">
    <property type="term" value="C:cytoplasm"/>
    <property type="evidence" value="ECO:0007669"/>
    <property type="project" value="UniProtKB-SubCell"/>
</dbReference>
<dbReference type="SUPFAM" id="SSF47473">
    <property type="entry name" value="EF-hand"/>
    <property type="match status" value="2"/>
</dbReference>
<dbReference type="EMBL" id="DF237307">
    <property type="protein sequence ID" value="GAQ87516.1"/>
    <property type="molecule type" value="Genomic_DNA"/>
</dbReference>
<keyword evidence="2" id="KW-0963">Cytoplasm</keyword>
<dbReference type="STRING" id="105231.A0A1Y1IFH8"/>
<dbReference type="GO" id="GO:0035303">
    <property type="term" value="P:regulation of dephosphorylation"/>
    <property type="evidence" value="ECO:0007669"/>
    <property type="project" value="InterPro"/>
</dbReference>
<feature type="compositionally biased region" description="Basic and acidic residues" evidence="4">
    <location>
        <begin position="41"/>
        <end position="51"/>
    </location>
</feature>
<dbReference type="GO" id="GO:0000226">
    <property type="term" value="P:microtubule cytoskeleton organization"/>
    <property type="evidence" value="ECO:0000318"/>
    <property type="project" value="GO_Central"/>
</dbReference>
<dbReference type="GO" id="GO:0005509">
    <property type="term" value="F:calcium ion binding"/>
    <property type="evidence" value="ECO:0007669"/>
    <property type="project" value="InterPro"/>
</dbReference>
<dbReference type="Proteomes" id="UP000054558">
    <property type="component" value="Unassembled WGS sequence"/>
</dbReference>
<evidence type="ECO:0000256" key="2">
    <source>
        <dbReference type="ARBA" id="ARBA00022490"/>
    </source>
</evidence>
<evidence type="ECO:0000256" key="3">
    <source>
        <dbReference type="ARBA" id="ARBA00022837"/>
    </source>
</evidence>
<dbReference type="CDD" id="cd21505">
    <property type="entry name" value="PPP2R3C"/>
    <property type="match status" value="1"/>
</dbReference>
<dbReference type="AlphaFoldDB" id="A0A1Y1IFH8"/>
<comment type="subcellular location">
    <subcellularLocation>
        <location evidence="1">Cytoplasm</location>
    </subcellularLocation>
</comment>
<dbReference type="InterPro" id="IPR002048">
    <property type="entry name" value="EF_hand_dom"/>
</dbReference>
<keyword evidence="7" id="KW-1185">Reference proteome</keyword>
<evidence type="ECO:0000259" key="5">
    <source>
        <dbReference type="PROSITE" id="PS50222"/>
    </source>
</evidence>
<dbReference type="PROSITE" id="PS50222">
    <property type="entry name" value="EF_HAND_2"/>
    <property type="match status" value="1"/>
</dbReference>
<protein>
    <submittedName>
        <fullName evidence="6">Protein phosphatase 2 regulatory subunit</fullName>
    </submittedName>
</protein>
<dbReference type="InterPro" id="IPR039865">
    <property type="entry name" value="PPP2R3C"/>
</dbReference>
<feature type="region of interest" description="Disordered" evidence="4">
    <location>
        <begin position="22"/>
        <end position="61"/>
    </location>
</feature>
<sequence>MVTTLTRLPVEAERTLIASSACNDLEERSSPGGDEADEDDTLRRWRHEALHRPRNGRPSTSGMQWVQALKGYLGAEEAAYSEEAAEREVQHHLRHLLEQRSQPQESTSAPPDGIPPFFRARPEEASLAGQVARLARTRFLRKQHDALLDPEELSIVWGCLKESISGPDDDPAKDRINYDDFCQVGERSVEQIGPKVRPFFAPSVFLTFEADQYGRIGIYPFYLYMMRMTSLTQARIDMCVFDEDGDGYLKHTELEAYIGQLIPSLPQLGSSDLAPGGSFVNMYKKIAARKFFFFIDGARRSKLLIRDVLLHPVLSELMELRQDEPDEVAPANWFLPDNARRVYTLFMKLDRDRNGTLSKAELAAWNDGGLTPIFVDRVFDEAVRRSRLGRGHPREMDVASFVDFVLAMDYKNTPEALAYLFRCLDLRGEGALTAADVYTLFKAVHEKWMAADNYELVIQDVVDEVWDMVKPSHPARITLRDLVACKQGDTVVSMLTDVRGFWQHDNRETLAQQQDDDDAGQF</sequence>
<feature type="domain" description="EF-hand" evidence="5">
    <location>
        <begin position="337"/>
        <end position="372"/>
    </location>
</feature>
<dbReference type="PANTHER" id="PTHR12085:SF3">
    <property type="entry name" value="SERINE_THREONINE-PROTEIN PHOSPHATASE 2A REGULATORY SUBUNIT B'' SUBUNIT GAMMA"/>
    <property type="match status" value="1"/>
</dbReference>
<evidence type="ECO:0000256" key="4">
    <source>
        <dbReference type="SAM" id="MobiDB-lite"/>
    </source>
</evidence>
<gene>
    <name evidence="6" type="ORF">KFL_003580090</name>
</gene>
<name>A0A1Y1IFH8_KLENI</name>
<evidence type="ECO:0000256" key="1">
    <source>
        <dbReference type="ARBA" id="ARBA00004496"/>
    </source>
</evidence>
<dbReference type="GO" id="GO:0030865">
    <property type="term" value="P:cortical cytoskeleton organization"/>
    <property type="evidence" value="ECO:0000318"/>
    <property type="project" value="GO_Central"/>
</dbReference>
<dbReference type="Gene3D" id="1.10.238.10">
    <property type="entry name" value="EF-hand"/>
    <property type="match status" value="1"/>
</dbReference>
<evidence type="ECO:0000313" key="6">
    <source>
        <dbReference type="EMBL" id="GAQ87516.1"/>
    </source>
</evidence>
<dbReference type="OMA" id="HKFWAYE"/>
<keyword evidence="3" id="KW-0106">Calcium</keyword>
<dbReference type="PROSITE" id="PS00018">
    <property type="entry name" value="EF_HAND_1"/>
    <property type="match status" value="1"/>
</dbReference>
<dbReference type="InterPro" id="IPR018247">
    <property type="entry name" value="EF_Hand_1_Ca_BS"/>
</dbReference>
<accession>A0A1Y1IFH8</accession>
<dbReference type="SMR" id="A0A1Y1IFH8"/>
<dbReference type="InterPro" id="IPR011992">
    <property type="entry name" value="EF-hand-dom_pair"/>
</dbReference>
<organism evidence="6 7">
    <name type="scientific">Klebsormidium nitens</name>
    <name type="common">Green alga</name>
    <name type="synonym">Ulothrix nitens</name>
    <dbReference type="NCBI Taxonomy" id="105231"/>
    <lineage>
        <taxon>Eukaryota</taxon>
        <taxon>Viridiplantae</taxon>
        <taxon>Streptophyta</taxon>
        <taxon>Klebsormidiophyceae</taxon>
        <taxon>Klebsormidiales</taxon>
        <taxon>Klebsormidiaceae</taxon>
        <taxon>Klebsormidium</taxon>
    </lineage>
</organism>
<evidence type="ECO:0000313" key="7">
    <source>
        <dbReference type="Proteomes" id="UP000054558"/>
    </source>
</evidence>
<proteinExistence type="predicted"/>